<feature type="transmembrane region" description="Helical" evidence="1">
    <location>
        <begin position="6"/>
        <end position="25"/>
    </location>
</feature>
<keyword evidence="3" id="KW-1185">Reference proteome</keyword>
<accession>A0ABW0SJK9</accession>
<dbReference type="Proteomes" id="UP001596036">
    <property type="component" value="Unassembled WGS sequence"/>
</dbReference>
<dbReference type="PANTHER" id="PTHR37947">
    <property type="entry name" value="BLL2462 PROTEIN"/>
    <property type="match status" value="1"/>
</dbReference>
<keyword evidence="1" id="KW-0472">Membrane</keyword>
<evidence type="ECO:0000313" key="3">
    <source>
        <dbReference type="Proteomes" id="UP001596036"/>
    </source>
</evidence>
<reference evidence="3" key="1">
    <citation type="journal article" date="2019" name="Int. J. Syst. Evol. Microbiol.">
        <title>The Global Catalogue of Microorganisms (GCM) 10K type strain sequencing project: providing services to taxonomists for standard genome sequencing and annotation.</title>
        <authorList>
            <consortium name="The Broad Institute Genomics Platform"/>
            <consortium name="The Broad Institute Genome Sequencing Center for Infectious Disease"/>
            <person name="Wu L."/>
            <person name="Ma J."/>
        </authorList>
    </citation>
    <scope>NUCLEOTIDE SEQUENCE [LARGE SCALE GENOMIC DNA]</scope>
    <source>
        <strain evidence="3">KACC 11407</strain>
    </source>
</reference>
<dbReference type="PANTHER" id="PTHR37947:SF1">
    <property type="entry name" value="BLL2462 PROTEIN"/>
    <property type="match status" value="1"/>
</dbReference>
<dbReference type="InterPro" id="IPR029062">
    <property type="entry name" value="Class_I_gatase-like"/>
</dbReference>
<gene>
    <name evidence="2" type="ORF">ACFPN1_04135</name>
</gene>
<dbReference type="SUPFAM" id="SSF52317">
    <property type="entry name" value="Class I glutamine amidotransferase-like"/>
    <property type="match status" value="1"/>
</dbReference>
<dbReference type="EMBL" id="JBHSNM010000001">
    <property type="protein sequence ID" value="MFC5569258.1"/>
    <property type="molecule type" value="Genomic_DNA"/>
</dbReference>
<protein>
    <submittedName>
        <fullName evidence="2">Carboxypeptidase regulatory-like domain-containing protein</fullName>
    </submittedName>
</protein>
<sequence>MSDLQNMVIALLAIAVVVASARMVWFARRRVPRARAWRIVVLLSLQMASALLLYRTLFPPPVAIGDGALVVATAQAPGGLATTLAADETLIALPEAGAVSGAERVPDLATALRRHPQTARLRIVGRGLTARDRDSVQGLPFNFAAAPLPRGLVELPSWIEARAGAEFVVTGRVNAVNEGSVELLDPAGERVDRQPLTSDGRFRLTGAARGPGLATFHVRVRDPRGERVEDANLPVAIAEPTPLRVLVLAGAPDAELKYLRRWALDSGVRLTSQIQVGGGVQLGDAPVAFDAATLAKYDAVIVDERTWDALGSARRRALTDAVRKGLGLLVRITGPVPASVRAGLETLGLRIASAPLPPTFRLATRADDEFAAVRLGPGSPDAPTASTVAAARLPELSRQSLRIEGAQVHAWLRDDAGRALAAWHSAGEGRVAAWLPRDTYQLVLVGREDLHAGLWSDAIAQIARPVATAKLAVPDDGRRGTRMTLCGLDPQAAVAPAGGAARSLPIDPATGTAHCAGFWPATTGWHTLRSGKATATFFVRDSDELPGVATHADREATRRLALRPPRTSEPRATAPGARWPWFLGWLLVSVVLWWLERSRWGRAQAAS</sequence>
<name>A0ABW0SJK9_9GAMM</name>
<evidence type="ECO:0000313" key="2">
    <source>
        <dbReference type="EMBL" id="MFC5569258.1"/>
    </source>
</evidence>
<dbReference type="Gene3D" id="3.40.50.880">
    <property type="match status" value="1"/>
</dbReference>
<feature type="transmembrane region" description="Helical" evidence="1">
    <location>
        <begin position="37"/>
        <end position="54"/>
    </location>
</feature>
<comment type="caution">
    <text evidence="2">The sequence shown here is derived from an EMBL/GenBank/DDBJ whole genome shotgun (WGS) entry which is preliminary data.</text>
</comment>
<dbReference type="RefSeq" id="WP_386753235.1">
    <property type="nucleotide sequence ID" value="NZ_JBHSNM010000001.1"/>
</dbReference>
<evidence type="ECO:0000256" key="1">
    <source>
        <dbReference type="SAM" id="Phobius"/>
    </source>
</evidence>
<keyword evidence="1" id="KW-0812">Transmembrane</keyword>
<keyword evidence="1" id="KW-1133">Transmembrane helix</keyword>
<organism evidence="2 3">
    <name type="scientific">Lysobacter yangpyeongensis</name>
    <dbReference type="NCBI Taxonomy" id="346182"/>
    <lineage>
        <taxon>Bacteria</taxon>
        <taxon>Pseudomonadati</taxon>
        <taxon>Pseudomonadota</taxon>
        <taxon>Gammaproteobacteria</taxon>
        <taxon>Lysobacterales</taxon>
        <taxon>Lysobacteraceae</taxon>
        <taxon>Lysobacter</taxon>
    </lineage>
</organism>
<proteinExistence type="predicted"/>